<keyword evidence="4 6" id="KW-0808">Transferase</keyword>
<dbReference type="UniPathway" id="UPA00070">
    <property type="reaction ID" value="UER00119"/>
</dbReference>
<dbReference type="InterPro" id="IPR029057">
    <property type="entry name" value="PRTase-like"/>
</dbReference>
<dbReference type="GO" id="GO:0044205">
    <property type="term" value="P:'de novo' UMP biosynthetic process"/>
    <property type="evidence" value="ECO:0007669"/>
    <property type="project" value="UniProtKB-UniRule"/>
</dbReference>
<comment type="similarity">
    <text evidence="6">Belongs to the purine/pyrimidine phosphoribosyltransferase family. PyrE subfamily.</text>
</comment>
<feature type="binding site" evidence="6">
    <location>
        <position position="167"/>
    </location>
    <ligand>
        <name>orotate</name>
        <dbReference type="ChEBI" id="CHEBI:30839"/>
    </ligand>
</feature>
<comment type="caution">
    <text evidence="6">Lacks conserved residue(s) required for the propagation of feature annotation.</text>
</comment>
<evidence type="ECO:0000256" key="3">
    <source>
        <dbReference type="ARBA" id="ARBA00022676"/>
    </source>
</evidence>
<comment type="pathway">
    <text evidence="1 6">Pyrimidine metabolism; UMP biosynthesis via de novo pathway; UMP from orotate: step 1/2.</text>
</comment>
<evidence type="ECO:0000256" key="1">
    <source>
        <dbReference type="ARBA" id="ARBA00004889"/>
    </source>
</evidence>
<dbReference type="InterPro" id="IPR000836">
    <property type="entry name" value="PRTase_dom"/>
</dbReference>
<dbReference type="OrthoDB" id="9802134at2"/>
<dbReference type="Pfam" id="PF00156">
    <property type="entry name" value="Pribosyltran"/>
    <property type="match status" value="1"/>
</dbReference>
<feature type="binding site" evidence="6">
    <location>
        <position position="115"/>
    </location>
    <ligand>
        <name>5-phospho-alpha-D-ribose 1-diphosphate</name>
        <dbReference type="ChEBI" id="CHEBI:58017"/>
        <note>ligand shared between dimeric partners</note>
    </ligand>
</feature>
<evidence type="ECO:0000259" key="7">
    <source>
        <dbReference type="Pfam" id="PF00156"/>
    </source>
</evidence>
<comment type="cofactor">
    <cofactor evidence="6">
        <name>Mg(2+)</name>
        <dbReference type="ChEBI" id="CHEBI:18420"/>
    </cofactor>
</comment>
<feature type="binding site" evidence="6">
    <location>
        <position position="109"/>
    </location>
    <ligand>
        <name>5-phospho-alpha-D-ribose 1-diphosphate</name>
        <dbReference type="ChEBI" id="CHEBI:58017"/>
        <note>ligand shared between dimeric partners</note>
    </ligand>
</feature>
<organism evidence="8 9">
    <name type="scientific">Roseimicrobium gellanilyticum</name>
    <dbReference type="NCBI Taxonomy" id="748857"/>
    <lineage>
        <taxon>Bacteria</taxon>
        <taxon>Pseudomonadati</taxon>
        <taxon>Verrucomicrobiota</taxon>
        <taxon>Verrucomicrobiia</taxon>
        <taxon>Verrucomicrobiales</taxon>
        <taxon>Verrucomicrobiaceae</taxon>
        <taxon>Roseimicrobium</taxon>
    </lineage>
</organism>
<keyword evidence="3 6" id="KW-0328">Glycosyltransferase</keyword>
<dbReference type="EC" id="2.4.2.10" evidence="2 6"/>
<dbReference type="InterPro" id="IPR004467">
    <property type="entry name" value="Or_phspho_trans_dom"/>
</dbReference>
<evidence type="ECO:0000256" key="6">
    <source>
        <dbReference type="HAMAP-Rule" id="MF_01208"/>
    </source>
</evidence>
<evidence type="ECO:0000256" key="4">
    <source>
        <dbReference type="ARBA" id="ARBA00022679"/>
    </source>
</evidence>
<feature type="domain" description="Phosphoribosyltransferase" evidence="7">
    <location>
        <begin position="88"/>
        <end position="171"/>
    </location>
</feature>
<sequence length="193" mass="20108">MPTLSLADAKAALRAILLKKSVMRGDFTLASGAKSDLYVDCRLTTLDAEGANHVGQVMHALLRETEQALGAAPVGVGGLTMGADPISLATAMYSHLAGDAKPIQAFSVRKEAKGHGRKKQVEGNFKEGDSVVVVDDVITTGGSTLKAIDAIEAEGGKIAFVLVLLDREEGGRANIEARGYKVASAFTRTTVLG</sequence>
<dbReference type="PANTHER" id="PTHR19278">
    <property type="entry name" value="OROTATE PHOSPHORIBOSYLTRANSFERASE"/>
    <property type="match status" value="1"/>
</dbReference>
<evidence type="ECO:0000256" key="5">
    <source>
        <dbReference type="ARBA" id="ARBA00022975"/>
    </source>
</evidence>
<dbReference type="SUPFAM" id="SSF53271">
    <property type="entry name" value="PRTase-like"/>
    <property type="match status" value="1"/>
</dbReference>
<reference evidence="8 9" key="1">
    <citation type="submission" date="2018-06" db="EMBL/GenBank/DDBJ databases">
        <title>Genomic Encyclopedia of Type Strains, Phase IV (KMG-IV): sequencing the most valuable type-strain genomes for metagenomic binning, comparative biology and taxonomic classification.</title>
        <authorList>
            <person name="Goeker M."/>
        </authorList>
    </citation>
    <scope>NUCLEOTIDE SEQUENCE [LARGE SCALE GENOMIC DNA]</scope>
    <source>
        <strain evidence="8 9">DSM 25532</strain>
    </source>
</reference>
<name>A0A366HCZ4_9BACT</name>
<gene>
    <name evidence="6" type="primary">pyrE</name>
    <name evidence="8" type="ORF">DES53_10838</name>
</gene>
<feature type="binding site" description="in other chain" evidence="6">
    <location>
        <begin position="135"/>
        <end position="143"/>
    </location>
    <ligand>
        <name>5-phospho-alpha-D-ribose 1-diphosphate</name>
        <dbReference type="ChEBI" id="CHEBI:58017"/>
        <note>ligand shared between dimeric partners</note>
    </ligand>
</feature>
<dbReference type="GO" id="GO:0019856">
    <property type="term" value="P:pyrimidine nucleobase biosynthetic process"/>
    <property type="evidence" value="ECO:0007669"/>
    <property type="project" value="TreeGrafter"/>
</dbReference>
<dbReference type="InterPro" id="IPR023031">
    <property type="entry name" value="OPRT"/>
</dbReference>
<comment type="caution">
    <text evidence="8">The sequence shown here is derived from an EMBL/GenBank/DDBJ whole genome shotgun (WGS) entry which is preliminary data.</text>
</comment>
<comment type="subunit">
    <text evidence="6">Homodimer.</text>
</comment>
<keyword evidence="6" id="KW-0460">Magnesium</keyword>
<dbReference type="NCBIfam" id="TIGR00336">
    <property type="entry name" value="pyrE"/>
    <property type="match status" value="1"/>
</dbReference>
<evidence type="ECO:0000313" key="8">
    <source>
        <dbReference type="EMBL" id="RBP40332.1"/>
    </source>
</evidence>
<evidence type="ECO:0000256" key="2">
    <source>
        <dbReference type="ARBA" id="ARBA00011971"/>
    </source>
</evidence>
<feature type="binding site" description="in other chain" evidence="6">
    <location>
        <position position="110"/>
    </location>
    <ligand>
        <name>5-phospho-alpha-D-ribose 1-diphosphate</name>
        <dbReference type="ChEBI" id="CHEBI:58017"/>
        <note>ligand shared between dimeric partners</note>
    </ligand>
</feature>
<dbReference type="AlphaFoldDB" id="A0A366HCZ4"/>
<keyword evidence="9" id="KW-1185">Reference proteome</keyword>
<evidence type="ECO:0000313" key="9">
    <source>
        <dbReference type="Proteomes" id="UP000253426"/>
    </source>
</evidence>
<dbReference type="RefSeq" id="WP_113960207.1">
    <property type="nucleotide sequence ID" value="NZ_QNRR01000008.1"/>
</dbReference>
<comment type="catalytic activity">
    <reaction evidence="6">
        <text>orotidine 5'-phosphate + diphosphate = orotate + 5-phospho-alpha-D-ribose 1-diphosphate</text>
        <dbReference type="Rhea" id="RHEA:10380"/>
        <dbReference type="ChEBI" id="CHEBI:30839"/>
        <dbReference type="ChEBI" id="CHEBI:33019"/>
        <dbReference type="ChEBI" id="CHEBI:57538"/>
        <dbReference type="ChEBI" id="CHEBI:58017"/>
        <dbReference type="EC" id="2.4.2.10"/>
    </reaction>
</comment>
<accession>A0A366HCZ4</accession>
<feature type="binding site" evidence="6">
    <location>
        <position position="113"/>
    </location>
    <ligand>
        <name>5-phospho-alpha-D-ribose 1-diphosphate</name>
        <dbReference type="ChEBI" id="CHEBI:58017"/>
        <note>ligand shared between dimeric partners</note>
    </ligand>
</feature>
<comment type="function">
    <text evidence="6">Catalyzes the transfer of a ribosyl phosphate group from 5-phosphoribose 1-diphosphate to orotate, leading to the formation of orotidine monophosphate (OMP).</text>
</comment>
<dbReference type="Proteomes" id="UP000253426">
    <property type="component" value="Unassembled WGS sequence"/>
</dbReference>
<dbReference type="GO" id="GO:0000287">
    <property type="term" value="F:magnesium ion binding"/>
    <property type="evidence" value="ECO:0007669"/>
    <property type="project" value="UniProtKB-UniRule"/>
</dbReference>
<dbReference type="Gene3D" id="3.40.50.2020">
    <property type="match status" value="1"/>
</dbReference>
<dbReference type="EMBL" id="QNRR01000008">
    <property type="protein sequence ID" value="RBP40332.1"/>
    <property type="molecule type" value="Genomic_DNA"/>
</dbReference>
<keyword evidence="5 6" id="KW-0665">Pyrimidine biosynthesis</keyword>
<dbReference type="GO" id="GO:0004588">
    <property type="term" value="F:orotate phosphoribosyltransferase activity"/>
    <property type="evidence" value="ECO:0007669"/>
    <property type="project" value="UniProtKB-UniRule"/>
</dbReference>
<protein>
    <recommendedName>
        <fullName evidence="2 6">Orotate phosphoribosyltransferase</fullName>
        <shortName evidence="6">OPRT</shortName>
        <shortName evidence="6">OPRTase</shortName>
        <ecNumber evidence="2 6">2.4.2.10</ecNumber>
    </recommendedName>
</protein>
<dbReference type="PANTHER" id="PTHR19278:SF9">
    <property type="entry name" value="URIDINE 5'-MONOPHOSPHATE SYNTHASE"/>
    <property type="match status" value="1"/>
</dbReference>
<dbReference type="CDD" id="cd06223">
    <property type="entry name" value="PRTases_typeI"/>
    <property type="match status" value="1"/>
</dbReference>
<dbReference type="HAMAP" id="MF_01208">
    <property type="entry name" value="PyrE"/>
    <property type="match status" value="1"/>
</dbReference>
<feature type="binding site" evidence="6">
    <location>
        <position position="139"/>
    </location>
    <ligand>
        <name>orotate</name>
        <dbReference type="ChEBI" id="CHEBI:30839"/>
    </ligand>
</feature>
<proteinExistence type="inferred from homology"/>